<dbReference type="Pfam" id="PF02567">
    <property type="entry name" value="PhzC-PhzF"/>
    <property type="match status" value="1"/>
</dbReference>
<dbReference type="PANTHER" id="PTHR13774">
    <property type="entry name" value="PHENAZINE BIOSYNTHESIS PROTEIN"/>
    <property type="match status" value="1"/>
</dbReference>
<dbReference type="PIRSF" id="PIRSF016184">
    <property type="entry name" value="PhzC_PhzF"/>
    <property type="match status" value="1"/>
</dbReference>
<evidence type="ECO:0000313" key="1">
    <source>
        <dbReference type="EMBL" id="MEJ8278431.1"/>
    </source>
</evidence>
<dbReference type="Gene3D" id="3.10.310.10">
    <property type="entry name" value="Diaminopimelate Epimerase, Chain A, domain 1"/>
    <property type="match status" value="2"/>
</dbReference>
<sequence length="308" mass="30677">MSEPHSEPGPDPEPLRYDVVDVFTDRSYAGNPLAVVHGAEALSTARMQAIAREFNLSETTFPLPPTGDGEGGADYRVRIFTPLAELPFAGHPSVGTAWVLARDGVIGHGERVQECGAGLLPVRVDATGARVQGGTPSVGGELDAVRLAAAVGLGPDDVDGAAVPGVAGAGTDFAVLLVTAGAVARAVPDPGALVAAVEGSGATGLLVAAVDGTAERVHARMFGIGIGVPEDPATGSAAVALGVFLADRGLVSDDGEHAFVVTQGVEMGRPSTLYAGVRTAGGRAVGTWVGGTVVAVASGSLTPPPEQG</sequence>
<proteinExistence type="predicted"/>
<organism evidence="1 2">
    <name type="scientific">Pseudonocardia spirodelae</name>
    <dbReference type="NCBI Taxonomy" id="3133431"/>
    <lineage>
        <taxon>Bacteria</taxon>
        <taxon>Bacillati</taxon>
        <taxon>Actinomycetota</taxon>
        <taxon>Actinomycetes</taxon>
        <taxon>Pseudonocardiales</taxon>
        <taxon>Pseudonocardiaceae</taxon>
        <taxon>Pseudonocardia</taxon>
    </lineage>
</organism>
<evidence type="ECO:0000313" key="2">
    <source>
        <dbReference type="Proteomes" id="UP001364211"/>
    </source>
</evidence>
<dbReference type="Proteomes" id="UP001364211">
    <property type="component" value="Unassembled WGS sequence"/>
</dbReference>
<dbReference type="PANTHER" id="PTHR13774:SF32">
    <property type="entry name" value="ANTISENSE-ENHANCING SEQUENCE 1"/>
    <property type="match status" value="1"/>
</dbReference>
<dbReference type="EMBL" id="JBBJUP010000004">
    <property type="protein sequence ID" value="MEJ8278431.1"/>
    <property type="molecule type" value="Genomic_DNA"/>
</dbReference>
<dbReference type="RefSeq" id="WP_340286747.1">
    <property type="nucleotide sequence ID" value="NZ_JBBJUP010000004.1"/>
</dbReference>
<name>A0ABU8T3A6_9PSEU</name>
<dbReference type="SUPFAM" id="SSF54506">
    <property type="entry name" value="Diaminopimelate epimerase-like"/>
    <property type="match status" value="1"/>
</dbReference>
<dbReference type="NCBIfam" id="TIGR00654">
    <property type="entry name" value="PhzF_family"/>
    <property type="match status" value="1"/>
</dbReference>
<protein>
    <submittedName>
        <fullName evidence="1">PhzF family phenazine biosynthesis protein</fullName>
    </submittedName>
</protein>
<dbReference type="InterPro" id="IPR003719">
    <property type="entry name" value="Phenazine_PhzF-like"/>
</dbReference>
<keyword evidence="2" id="KW-1185">Reference proteome</keyword>
<accession>A0ABU8T3A6</accession>
<gene>
    <name evidence="1" type="ORF">WJX68_05765</name>
</gene>
<reference evidence="1 2" key="1">
    <citation type="submission" date="2024-03" db="EMBL/GenBank/DDBJ databases">
        <title>Draft genome sequence of Pseudonocardia sp. DW16-2.</title>
        <authorList>
            <person name="Duangmal K."/>
        </authorList>
    </citation>
    <scope>NUCLEOTIDE SEQUENCE [LARGE SCALE GENOMIC DNA]</scope>
    <source>
        <strain evidence="1 2">DW16-2</strain>
    </source>
</reference>
<comment type="caution">
    <text evidence="1">The sequence shown here is derived from an EMBL/GenBank/DDBJ whole genome shotgun (WGS) entry which is preliminary data.</text>
</comment>